<keyword evidence="2" id="KW-0560">Oxidoreductase</keyword>
<dbReference type="InterPro" id="IPR002347">
    <property type="entry name" value="SDR_fam"/>
</dbReference>
<evidence type="ECO:0000313" key="4">
    <source>
        <dbReference type="EMBL" id="MCQ8183311.1"/>
    </source>
</evidence>
<name>A0ABT1UMP1_9GAMM</name>
<keyword evidence="5" id="KW-1185">Reference proteome</keyword>
<organism evidence="4 5">
    <name type="scientific">Methylomonas aurea</name>
    <dbReference type="NCBI Taxonomy" id="2952224"/>
    <lineage>
        <taxon>Bacteria</taxon>
        <taxon>Pseudomonadati</taxon>
        <taxon>Pseudomonadota</taxon>
        <taxon>Gammaproteobacteria</taxon>
        <taxon>Methylococcales</taxon>
        <taxon>Methylococcaceae</taxon>
        <taxon>Methylomonas</taxon>
    </lineage>
</organism>
<dbReference type="EMBL" id="JANIBM010000043">
    <property type="protein sequence ID" value="MCQ8183311.1"/>
    <property type="molecule type" value="Genomic_DNA"/>
</dbReference>
<sequence>MRRVLIVGSSSGIGAAIARLGKADFEVHSLSRAETVTDVCAHYRCDVASDPLPDIDGPMNGLVYCPGSINLKPFARIQPDEFVADLQLNLIGAVRCLQRYQANLQAAEAASVVLFSSVAVQTGFPFHTSVSAAKGAVEGLTRALAAEWAPKIRVNAIAPSLTDTPLAANLLKEDAKRHAAAGRHPLKRLGEAEDIAQMALFLLSDKARWITGQIQHVDGGISAIKS</sequence>
<gene>
    <name evidence="4" type="ORF">NP603_19515</name>
</gene>
<reference evidence="4 5" key="1">
    <citation type="submission" date="2022-07" db="EMBL/GenBank/DDBJ databases">
        <title>Methylomonas rivi sp. nov., Methylomonas rosea sp. nov., Methylomonas aureus sp. nov. and Methylomonas subterranea sp. nov., four novel methanotrophs isolated from a freshwater creek and the deep terrestrial subsurface.</title>
        <authorList>
            <person name="Abin C."/>
            <person name="Sankaranarayanan K."/>
            <person name="Garner C."/>
            <person name="Sindelar R."/>
            <person name="Kotary K."/>
            <person name="Garner R."/>
            <person name="Barclay S."/>
            <person name="Lawson P."/>
            <person name="Krumholz L."/>
        </authorList>
    </citation>
    <scope>NUCLEOTIDE SEQUENCE [LARGE SCALE GENOMIC DNA]</scope>
    <source>
        <strain evidence="4 5">SURF-1</strain>
    </source>
</reference>
<dbReference type="Gene3D" id="3.40.50.720">
    <property type="entry name" value="NAD(P)-binding Rossmann-like Domain"/>
    <property type="match status" value="1"/>
</dbReference>
<dbReference type="SUPFAM" id="SSF51735">
    <property type="entry name" value="NAD(P)-binding Rossmann-fold domains"/>
    <property type="match status" value="1"/>
</dbReference>
<evidence type="ECO:0000313" key="5">
    <source>
        <dbReference type="Proteomes" id="UP001524569"/>
    </source>
</evidence>
<dbReference type="SMART" id="SM00822">
    <property type="entry name" value="PKS_KR"/>
    <property type="match status" value="1"/>
</dbReference>
<dbReference type="InterPro" id="IPR057326">
    <property type="entry name" value="KR_dom"/>
</dbReference>
<dbReference type="PANTHER" id="PTHR43477:SF1">
    <property type="entry name" value="DIHYDROANTICAPSIN 7-DEHYDROGENASE"/>
    <property type="match status" value="1"/>
</dbReference>
<dbReference type="Pfam" id="PF13561">
    <property type="entry name" value="adh_short_C2"/>
    <property type="match status" value="1"/>
</dbReference>
<evidence type="ECO:0000256" key="1">
    <source>
        <dbReference type="ARBA" id="ARBA00006484"/>
    </source>
</evidence>
<dbReference type="PRINTS" id="PR00081">
    <property type="entry name" value="GDHRDH"/>
</dbReference>
<accession>A0ABT1UMP1</accession>
<dbReference type="RefSeq" id="WP_256612525.1">
    <property type="nucleotide sequence ID" value="NZ_JANIBM010000043.1"/>
</dbReference>
<protein>
    <submittedName>
        <fullName evidence="4">SDR family oxidoreductase</fullName>
    </submittedName>
</protein>
<dbReference type="InterPro" id="IPR051122">
    <property type="entry name" value="SDR_DHRS6-like"/>
</dbReference>
<dbReference type="InterPro" id="IPR036291">
    <property type="entry name" value="NAD(P)-bd_dom_sf"/>
</dbReference>
<dbReference type="PANTHER" id="PTHR43477">
    <property type="entry name" value="DIHYDROANTICAPSIN 7-DEHYDROGENASE"/>
    <property type="match status" value="1"/>
</dbReference>
<dbReference type="Proteomes" id="UP001524569">
    <property type="component" value="Unassembled WGS sequence"/>
</dbReference>
<dbReference type="CDD" id="cd05233">
    <property type="entry name" value="SDR_c"/>
    <property type="match status" value="1"/>
</dbReference>
<comment type="similarity">
    <text evidence="1">Belongs to the short-chain dehydrogenases/reductases (SDR) family.</text>
</comment>
<feature type="domain" description="Ketoreductase" evidence="3">
    <location>
        <begin position="2"/>
        <end position="160"/>
    </location>
</feature>
<proteinExistence type="inferred from homology"/>
<comment type="caution">
    <text evidence="4">The sequence shown here is derived from an EMBL/GenBank/DDBJ whole genome shotgun (WGS) entry which is preliminary data.</text>
</comment>
<evidence type="ECO:0000256" key="2">
    <source>
        <dbReference type="ARBA" id="ARBA00023002"/>
    </source>
</evidence>
<evidence type="ECO:0000259" key="3">
    <source>
        <dbReference type="SMART" id="SM00822"/>
    </source>
</evidence>